<dbReference type="eggNOG" id="COG4103">
    <property type="taxonomic scope" value="Bacteria"/>
</dbReference>
<organism evidence="2 3">
    <name type="scientific">Alishewanella jeotgali KCTC 22429</name>
    <dbReference type="NCBI Taxonomy" id="1129374"/>
    <lineage>
        <taxon>Bacteria</taxon>
        <taxon>Pseudomonadati</taxon>
        <taxon>Pseudomonadota</taxon>
        <taxon>Gammaproteobacteria</taxon>
        <taxon>Alteromonadales</taxon>
        <taxon>Alteromonadaceae</taxon>
        <taxon>Alishewanella</taxon>
    </lineage>
</organism>
<comment type="caution">
    <text evidence="2">The sequence shown here is derived from an EMBL/GenBank/DDBJ whole genome shotgun (WGS) entry which is preliminary data.</text>
</comment>
<evidence type="ECO:0000313" key="3">
    <source>
        <dbReference type="Proteomes" id="UP000012046"/>
    </source>
</evidence>
<dbReference type="AlphaFoldDB" id="H3ZG44"/>
<dbReference type="InterPro" id="IPR007791">
    <property type="entry name" value="DjlA_N"/>
</dbReference>
<dbReference type="Proteomes" id="UP000012046">
    <property type="component" value="Unassembled WGS sequence"/>
</dbReference>
<dbReference type="SUPFAM" id="SSF158682">
    <property type="entry name" value="TerB-like"/>
    <property type="match status" value="1"/>
</dbReference>
<name>H3ZG44_9ALTE</name>
<evidence type="ECO:0000313" key="2">
    <source>
        <dbReference type="EMBL" id="EHR40364.1"/>
    </source>
</evidence>
<reference evidence="2 3" key="1">
    <citation type="journal article" date="2012" name="J. Bacteriol.">
        <title>Genome Sequence of Extracellular-Protease-Producing Alishewanella jeotgali Isolated from Traditional Korean Fermented Seafood.</title>
        <authorList>
            <person name="Jung J."/>
            <person name="Chun J."/>
            <person name="Park W."/>
        </authorList>
    </citation>
    <scope>NUCLEOTIDE SEQUENCE [LARGE SCALE GENOMIC DNA]</scope>
    <source>
        <strain evidence="2 3">KCTC 22429</strain>
    </source>
</reference>
<dbReference type="Pfam" id="PF05099">
    <property type="entry name" value="TerB"/>
    <property type="match status" value="1"/>
</dbReference>
<proteinExistence type="predicted"/>
<evidence type="ECO:0000259" key="1">
    <source>
        <dbReference type="Pfam" id="PF05099"/>
    </source>
</evidence>
<keyword evidence="3" id="KW-1185">Reference proteome</keyword>
<protein>
    <recommendedName>
        <fullName evidence="1">Co-chaperone DjlA N-terminal domain-containing protein</fullName>
    </recommendedName>
</protein>
<sequence length="158" mass="17634">MFNFLKNLLEKAAEGLPGAAASHQPWQAAGLSEPQFMAVVLLLQLSHADFDSTEQEQQLVLHYIEREYALARPQAQQVLAQANQLAADATCLHAYTSKLKVLTEPERLALLNQLWQLAWADGSVDPNEEMMLRKVADLLFIRHSDFIKAKLANQPAEG</sequence>
<dbReference type="PATRIC" id="fig|1129374.4.peg.2325"/>
<dbReference type="STRING" id="1129374.AJE_11704"/>
<accession>H3ZG44</accession>
<feature type="domain" description="Co-chaperone DjlA N-terminal" evidence="1">
    <location>
        <begin position="38"/>
        <end position="150"/>
    </location>
</feature>
<dbReference type="Gene3D" id="1.10.3680.10">
    <property type="entry name" value="TerB-like"/>
    <property type="match status" value="1"/>
</dbReference>
<dbReference type="RefSeq" id="WP_008609240.1">
    <property type="nucleotide sequence ID" value="NZ_AHTH01000039.1"/>
</dbReference>
<dbReference type="InterPro" id="IPR029024">
    <property type="entry name" value="TerB-like"/>
</dbReference>
<gene>
    <name evidence="2" type="ORF">AJE_11704</name>
</gene>
<dbReference type="CDD" id="cd07313">
    <property type="entry name" value="terB_like_2"/>
    <property type="match status" value="1"/>
</dbReference>
<dbReference type="EMBL" id="AHTH01000039">
    <property type="protein sequence ID" value="EHR40364.1"/>
    <property type="molecule type" value="Genomic_DNA"/>
</dbReference>